<dbReference type="Gene3D" id="3.40.710.10">
    <property type="entry name" value="DD-peptidase/beta-lactamase superfamily"/>
    <property type="match status" value="1"/>
</dbReference>
<dbReference type="PANTHER" id="PTHR46825">
    <property type="entry name" value="D-ALANYL-D-ALANINE-CARBOXYPEPTIDASE/ENDOPEPTIDASE AMPH"/>
    <property type="match status" value="1"/>
</dbReference>
<evidence type="ECO:0000313" key="3">
    <source>
        <dbReference type="Proteomes" id="UP000430692"/>
    </source>
</evidence>
<dbReference type="PANTHER" id="PTHR46825:SF9">
    <property type="entry name" value="BETA-LACTAMASE-RELATED DOMAIN-CONTAINING PROTEIN"/>
    <property type="match status" value="1"/>
</dbReference>
<protein>
    <submittedName>
        <fullName evidence="2">Serine hydrolase</fullName>
    </submittedName>
</protein>
<dbReference type="InterPro" id="IPR001466">
    <property type="entry name" value="Beta-lactam-related"/>
</dbReference>
<evidence type="ECO:0000313" key="2">
    <source>
        <dbReference type="EMBL" id="MXQ54303.1"/>
    </source>
</evidence>
<dbReference type="AlphaFoldDB" id="A0A6I4VTG1"/>
<organism evidence="2 3">
    <name type="scientific">Shimazuella alba</name>
    <dbReference type="NCBI Taxonomy" id="2690964"/>
    <lineage>
        <taxon>Bacteria</taxon>
        <taxon>Bacillati</taxon>
        <taxon>Bacillota</taxon>
        <taxon>Bacilli</taxon>
        <taxon>Bacillales</taxon>
        <taxon>Thermoactinomycetaceae</taxon>
        <taxon>Shimazuella</taxon>
    </lineage>
</organism>
<comment type="caution">
    <text evidence="2">The sequence shown here is derived from an EMBL/GenBank/DDBJ whole genome shotgun (WGS) entry which is preliminary data.</text>
</comment>
<accession>A0A6I4VTG1</accession>
<dbReference type="Proteomes" id="UP000430692">
    <property type="component" value="Unassembled WGS sequence"/>
</dbReference>
<proteinExistence type="predicted"/>
<feature type="domain" description="Beta-lactamase-related" evidence="1">
    <location>
        <begin position="23"/>
        <end position="342"/>
    </location>
</feature>
<name>A0A6I4VTG1_9BACL</name>
<sequence length="468" mass="51842">MTSKNNSPLQKEIFDNDYWQNRLDSLCKEYKVPGASLAVLKDKKIYKFASGVLNHDTGVEVTTDSLFQIGSMSKVYTATLIMQLVDAGLLHLNDTLKDLLPELTIPFAESITIRHLLTHNSGLTSDGFFDSGRGDDCLAKYVDLCKEQNVSDSPPSQLVSYSNLGYNLLGRIIEVLTHQIWDEALIERLFIPLGLTHTVTLPEEVLKFRAAMGHIGLKGQDPEPTPFWNVLPRAAGPSGAAICATAEDIVRMAHMHLNEGKDLNGNQILQRQTTTDMQQLAVKVPDPWSYGNQGFGLGWMIYDWDGISVIGHDGGTLGQNAYLRFIPQFNIAVALLTNGGSTDLLYMALYRELFSKWIDVQIPNLSLKRPSQSPSVDITPLLGKYQRVGTVLTLSERNGKLWMHYEHGMGAFYQPVEMELVPISENVFIGISSAESFFGEAPVPVVFISFADGTIYCHIGMRATPKIA</sequence>
<dbReference type="InterPro" id="IPR012338">
    <property type="entry name" value="Beta-lactam/transpept-like"/>
</dbReference>
<gene>
    <name evidence="2" type="ORF">GSM42_11390</name>
</gene>
<keyword evidence="2" id="KW-0378">Hydrolase</keyword>
<dbReference type="GO" id="GO:0016787">
    <property type="term" value="F:hydrolase activity"/>
    <property type="evidence" value="ECO:0007669"/>
    <property type="project" value="UniProtKB-KW"/>
</dbReference>
<dbReference type="EMBL" id="WUUL01000007">
    <property type="protein sequence ID" value="MXQ54303.1"/>
    <property type="molecule type" value="Genomic_DNA"/>
</dbReference>
<dbReference type="RefSeq" id="WP_160801663.1">
    <property type="nucleotide sequence ID" value="NZ_WUUL01000007.1"/>
</dbReference>
<dbReference type="SUPFAM" id="SSF56601">
    <property type="entry name" value="beta-lactamase/transpeptidase-like"/>
    <property type="match status" value="1"/>
</dbReference>
<reference evidence="2 3" key="1">
    <citation type="submission" date="2019-12" db="EMBL/GenBank/DDBJ databases">
        <title>Whole-genome analyses of novel actinobacteria.</title>
        <authorList>
            <person name="Sahin N."/>
            <person name="Saygin H."/>
        </authorList>
    </citation>
    <scope>NUCLEOTIDE SEQUENCE [LARGE SCALE GENOMIC DNA]</scope>
    <source>
        <strain evidence="2 3">KC615</strain>
    </source>
</reference>
<dbReference type="InterPro" id="IPR050491">
    <property type="entry name" value="AmpC-like"/>
</dbReference>
<evidence type="ECO:0000259" key="1">
    <source>
        <dbReference type="Pfam" id="PF00144"/>
    </source>
</evidence>
<dbReference type="Pfam" id="PF00144">
    <property type="entry name" value="Beta-lactamase"/>
    <property type="match status" value="1"/>
</dbReference>
<keyword evidence="3" id="KW-1185">Reference proteome</keyword>